<dbReference type="InterPro" id="IPR039420">
    <property type="entry name" value="WalR-like"/>
</dbReference>
<evidence type="ECO:0008006" key="8">
    <source>
        <dbReference type="Google" id="ProtNLM"/>
    </source>
</evidence>
<keyword evidence="2" id="KW-0597">Phosphoprotein</keyword>
<evidence type="ECO:0000313" key="6">
    <source>
        <dbReference type="EMBL" id="APG62058.1"/>
    </source>
</evidence>
<dbReference type="InterPro" id="IPR036388">
    <property type="entry name" value="WH-like_DNA-bd_sf"/>
</dbReference>
<organism evidence="6 7">
    <name type="scientific">Sphingorhabdus lutea</name>
    <dbReference type="NCBI Taxonomy" id="1913578"/>
    <lineage>
        <taxon>Bacteria</taxon>
        <taxon>Pseudomonadati</taxon>
        <taxon>Pseudomonadota</taxon>
        <taxon>Alphaproteobacteria</taxon>
        <taxon>Sphingomonadales</taxon>
        <taxon>Sphingomonadaceae</taxon>
        <taxon>Sphingorhabdus</taxon>
    </lineage>
</organism>
<dbReference type="Gene3D" id="6.10.250.690">
    <property type="match status" value="1"/>
</dbReference>
<sequence>MTNRSIYIVEDDRKIAALLSDYLKNAGHDTKIFLDGRSVVSSVRSSPPSAIILDLMLPASDGMTICRELRKFSAVPILMLTARSDEIDKIAGLNDGADDYVTKPFSAREVVTRINTLIRRYEGRVTGDPSSSKYMIDDEGKRISWNGIWMKLSTSEFNILSTMMRRPGRIYSRDQLLDTISDQSLESGDRAIDSHIKNIRRKLHNIDPKDNSIESVYGAGYRFRND</sequence>
<dbReference type="GO" id="GO:0006355">
    <property type="term" value="P:regulation of DNA-templated transcription"/>
    <property type="evidence" value="ECO:0007669"/>
    <property type="project" value="InterPro"/>
</dbReference>
<dbReference type="GO" id="GO:0000976">
    <property type="term" value="F:transcription cis-regulatory region binding"/>
    <property type="evidence" value="ECO:0007669"/>
    <property type="project" value="TreeGrafter"/>
</dbReference>
<dbReference type="EMBL" id="CP018154">
    <property type="protein sequence ID" value="APG62058.1"/>
    <property type="molecule type" value="Genomic_DNA"/>
</dbReference>
<protein>
    <recommendedName>
        <fullName evidence="8">Response regulator</fullName>
    </recommendedName>
</protein>
<dbReference type="GO" id="GO:0000156">
    <property type="term" value="F:phosphorelay response regulator activity"/>
    <property type="evidence" value="ECO:0007669"/>
    <property type="project" value="TreeGrafter"/>
</dbReference>
<evidence type="ECO:0000256" key="3">
    <source>
        <dbReference type="PROSITE-ProRule" id="PRU01091"/>
    </source>
</evidence>
<dbReference type="KEGG" id="sphl:LPB140_03640"/>
<dbReference type="PROSITE" id="PS50110">
    <property type="entry name" value="RESPONSE_REGULATORY"/>
    <property type="match status" value="1"/>
</dbReference>
<dbReference type="InterPro" id="IPR001867">
    <property type="entry name" value="OmpR/PhoB-type_DNA-bd"/>
</dbReference>
<feature type="modified residue" description="4-aspartylphosphate" evidence="2">
    <location>
        <position position="54"/>
    </location>
</feature>
<evidence type="ECO:0000256" key="2">
    <source>
        <dbReference type="PROSITE-ProRule" id="PRU00169"/>
    </source>
</evidence>
<dbReference type="InterPro" id="IPR016032">
    <property type="entry name" value="Sig_transdc_resp-reg_C-effctor"/>
</dbReference>
<dbReference type="SUPFAM" id="SSF52172">
    <property type="entry name" value="CheY-like"/>
    <property type="match status" value="1"/>
</dbReference>
<dbReference type="InterPro" id="IPR001789">
    <property type="entry name" value="Sig_transdc_resp-reg_receiver"/>
</dbReference>
<dbReference type="Pfam" id="PF00072">
    <property type="entry name" value="Response_reg"/>
    <property type="match status" value="1"/>
</dbReference>
<dbReference type="PANTHER" id="PTHR48111:SF59">
    <property type="entry name" value="TRANSCRIPTIONAL REGULATORY PROTEIN BAER"/>
    <property type="match status" value="1"/>
</dbReference>
<keyword evidence="1 3" id="KW-0238">DNA-binding</keyword>
<dbReference type="STRING" id="1913578.LPB140_03640"/>
<evidence type="ECO:0000256" key="1">
    <source>
        <dbReference type="ARBA" id="ARBA00023125"/>
    </source>
</evidence>
<name>A0A1L3JAB0_9SPHN</name>
<dbReference type="SUPFAM" id="SSF46894">
    <property type="entry name" value="C-terminal effector domain of the bipartite response regulators"/>
    <property type="match status" value="1"/>
</dbReference>
<dbReference type="PROSITE" id="PS51755">
    <property type="entry name" value="OMPR_PHOB"/>
    <property type="match status" value="1"/>
</dbReference>
<reference evidence="6 7" key="1">
    <citation type="submission" date="2016-11" db="EMBL/GenBank/DDBJ databases">
        <title>Sphingorhabdus sp. LPB0140, isolated from marine environment.</title>
        <authorList>
            <person name="Kim E."/>
            <person name="Yi H."/>
        </authorList>
    </citation>
    <scope>NUCLEOTIDE SEQUENCE [LARGE SCALE GENOMIC DNA]</scope>
    <source>
        <strain evidence="6 7">LPB0140</strain>
    </source>
</reference>
<dbReference type="Gene3D" id="1.10.10.10">
    <property type="entry name" value="Winged helix-like DNA-binding domain superfamily/Winged helix DNA-binding domain"/>
    <property type="match status" value="1"/>
</dbReference>
<dbReference type="AlphaFoldDB" id="A0A1L3JAB0"/>
<dbReference type="Gene3D" id="3.40.50.2300">
    <property type="match status" value="1"/>
</dbReference>
<dbReference type="PANTHER" id="PTHR48111">
    <property type="entry name" value="REGULATOR OF RPOS"/>
    <property type="match status" value="1"/>
</dbReference>
<dbReference type="SMART" id="SM00862">
    <property type="entry name" value="Trans_reg_C"/>
    <property type="match status" value="1"/>
</dbReference>
<evidence type="ECO:0000259" key="5">
    <source>
        <dbReference type="PROSITE" id="PS51755"/>
    </source>
</evidence>
<dbReference type="InterPro" id="IPR011006">
    <property type="entry name" value="CheY-like_superfamily"/>
</dbReference>
<dbReference type="Pfam" id="PF00486">
    <property type="entry name" value="Trans_reg_C"/>
    <property type="match status" value="1"/>
</dbReference>
<dbReference type="CDD" id="cd00383">
    <property type="entry name" value="trans_reg_C"/>
    <property type="match status" value="1"/>
</dbReference>
<dbReference type="Proteomes" id="UP000242561">
    <property type="component" value="Chromosome"/>
</dbReference>
<proteinExistence type="predicted"/>
<dbReference type="RefSeq" id="WP_072558706.1">
    <property type="nucleotide sequence ID" value="NZ_CP018154.1"/>
</dbReference>
<keyword evidence="7" id="KW-1185">Reference proteome</keyword>
<feature type="DNA-binding region" description="OmpR/PhoB-type" evidence="3">
    <location>
        <begin position="121"/>
        <end position="225"/>
    </location>
</feature>
<dbReference type="GO" id="GO:0032993">
    <property type="term" value="C:protein-DNA complex"/>
    <property type="evidence" value="ECO:0007669"/>
    <property type="project" value="TreeGrafter"/>
</dbReference>
<dbReference type="SMART" id="SM00448">
    <property type="entry name" value="REC"/>
    <property type="match status" value="1"/>
</dbReference>
<feature type="domain" description="OmpR/PhoB-type" evidence="5">
    <location>
        <begin position="121"/>
        <end position="225"/>
    </location>
</feature>
<evidence type="ECO:0000313" key="7">
    <source>
        <dbReference type="Proteomes" id="UP000242561"/>
    </source>
</evidence>
<dbReference type="OrthoDB" id="2181430at2"/>
<evidence type="ECO:0000259" key="4">
    <source>
        <dbReference type="PROSITE" id="PS50110"/>
    </source>
</evidence>
<dbReference type="GO" id="GO:0005829">
    <property type="term" value="C:cytosol"/>
    <property type="evidence" value="ECO:0007669"/>
    <property type="project" value="TreeGrafter"/>
</dbReference>
<accession>A0A1L3JAB0</accession>
<gene>
    <name evidence="6" type="ORF">LPB140_03640</name>
</gene>
<feature type="domain" description="Response regulatory" evidence="4">
    <location>
        <begin position="5"/>
        <end position="118"/>
    </location>
</feature>